<evidence type="ECO:0000313" key="3">
    <source>
        <dbReference type="Proteomes" id="UP000078512"/>
    </source>
</evidence>
<evidence type="ECO:0000256" key="1">
    <source>
        <dbReference type="SAM" id="MobiDB-lite"/>
    </source>
</evidence>
<dbReference type="AlphaFoldDB" id="A0A197JU04"/>
<protein>
    <recommendedName>
        <fullName evidence="4">Condensation domain-containing protein</fullName>
    </recommendedName>
</protein>
<dbReference type="InterPro" id="IPR023213">
    <property type="entry name" value="CAT-like_dom_sf"/>
</dbReference>
<dbReference type="Gene3D" id="3.30.559.10">
    <property type="entry name" value="Chloramphenicol acetyltransferase-like domain"/>
    <property type="match status" value="1"/>
</dbReference>
<gene>
    <name evidence="2" type="ORF">K457DRAFT_895731</name>
</gene>
<dbReference type="OrthoDB" id="1862401at2759"/>
<keyword evidence="3" id="KW-1185">Reference proteome</keyword>
<dbReference type="Proteomes" id="UP000078512">
    <property type="component" value="Unassembled WGS sequence"/>
</dbReference>
<dbReference type="STRING" id="1314771.A0A197JU04"/>
<accession>A0A197JU04</accession>
<proteinExistence type="predicted"/>
<feature type="compositionally biased region" description="Polar residues" evidence="1">
    <location>
        <begin position="1"/>
        <end position="12"/>
    </location>
</feature>
<reference evidence="2 3" key="1">
    <citation type="submission" date="2016-05" db="EMBL/GenBank/DDBJ databases">
        <title>Genome sequencing reveals origins of a unique bacterial endosymbiosis in the earliest lineages of terrestrial Fungi.</title>
        <authorList>
            <consortium name="DOE Joint Genome Institute"/>
            <person name="Uehling J."/>
            <person name="Gryganskyi A."/>
            <person name="Hameed K."/>
            <person name="Tschaplinski T."/>
            <person name="Misztal P."/>
            <person name="Wu S."/>
            <person name="Desiro A."/>
            <person name="Vande Pol N."/>
            <person name="Du Z.-Y."/>
            <person name="Zienkiewicz A."/>
            <person name="Zienkiewicz K."/>
            <person name="Morin E."/>
            <person name="Tisserant E."/>
            <person name="Splivallo R."/>
            <person name="Hainaut M."/>
            <person name="Henrissat B."/>
            <person name="Ohm R."/>
            <person name="Kuo A."/>
            <person name="Yan J."/>
            <person name="Lipzen A."/>
            <person name="Nolan M."/>
            <person name="Labutti K."/>
            <person name="Barry K."/>
            <person name="Goldstein A."/>
            <person name="Labbe J."/>
            <person name="Schadt C."/>
            <person name="Tuskan G."/>
            <person name="Grigoriev I."/>
            <person name="Martin F."/>
            <person name="Vilgalys R."/>
            <person name="Bonito G."/>
        </authorList>
    </citation>
    <scope>NUCLEOTIDE SEQUENCE [LARGE SCALE GENOMIC DNA]</scope>
    <source>
        <strain evidence="2 3">AG-77</strain>
    </source>
</reference>
<evidence type="ECO:0008006" key="4">
    <source>
        <dbReference type="Google" id="ProtNLM"/>
    </source>
</evidence>
<name>A0A197JU04_9FUNG</name>
<dbReference type="EMBL" id="KV442048">
    <property type="protein sequence ID" value="OAQ28463.1"/>
    <property type="molecule type" value="Genomic_DNA"/>
</dbReference>
<feature type="region of interest" description="Disordered" evidence="1">
    <location>
        <begin position="1"/>
        <end position="21"/>
    </location>
</feature>
<organism evidence="2 3">
    <name type="scientific">Linnemannia elongata AG-77</name>
    <dbReference type="NCBI Taxonomy" id="1314771"/>
    <lineage>
        <taxon>Eukaryota</taxon>
        <taxon>Fungi</taxon>
        <taxon>Fungi incertae sedis</taxon>
        <taxon>Mucoromycota</taxon>
        <taxon>Mortierellomycotina</taxon>
        <taxon>Mortierellomycetes</taxon>
        <taxon>Mortierellales</taxon>
        <taxon>Mortierellaceae</taxon>
        <taxon>Linnemannia</taxon>
    </lineage>
</organism>
<sequence>MALETSTIFPTNKHNRPTPPSKVRLHGLDICPAIQIHNHRFFRCPSIPLSDVVEQLKTSLAEALELYPPVASTMQSNDKGEIFSVMDKEGIVGTPFLVDLKDTPFVKDSEDLSPRTDPILPPMASTLAVKVTQVIVVPCNTVLSSVTHLIRIIANACNYSSFHIQQ</sequence>
<evidence type="ECO:0000313" key="2">
    <source>
        <dbReference type="EMBL" id="OAQ28463.1"/>
    </source>
</evidence>